<gene>
    <name evidence="5" type="ORF">M153_27080001376</name>
</gene>
<keyword evidence="2 5" id="KW-0645">Protease</keyword>
<dbReference type="VEuPathDB" id="MicrosporidiaDB:M153_27080001376"/>
<sequence>MACLKILTVLYVGVIRWQVNVDAFILKNKIYVLKSFVFLICCSKYFMVNISDLSFLKLMSNDWFDDLIICKFLDLVVQYANKISDKRCFTFHSHIIDLSREFGPQKYIDLYEDVFNDYDLIFLPIHVPSHWVLYIFDTKSNVLEFYDSNGRQEQKLADVKMFLKYFERTDYKSLKKNVNYQEDSFNCGLYVC</sequence>
<evidence type="ECO:0000313" key="5">
    <source>
        <dbReference type="EMBL" id="KRH92798.1"/>
    </source>
</evidence>
<evidence type="ECO:0000259" key="4">
    <source>
        <dbReference type="PROSITE" id="PS50600"/>
    </source>
</evidence>
<dbReference type="InterPro" id="IPR003653">
    <property type="entry name" value="Peptidase_C48_C"/>
</dbReference>
<dbReference type="GO" id="GO:0019783">
    <property type="term" value="F:ubiquitin-like protein peptidase activity"/>
    <property type="evidence" value="ECO:0007669"/>
    <property type="project" value="UniProtKB-ARBA"/>
</dbReference>
<name>A0A0R0LZJ8_9MICR</name>
<dbReference type="GO" id="GO:0008234">
    <property type="term" value="F:cysteine-type peptidase activity"/>
    <property type="evidence" value="ECO:0007669"/>
    <property type="project" value="InterPro"/>
</dbReference>
<dbReference type="AlphaFoldDB" id="A0A0R0LZJ8"/>
<dbReference type="OrthoDB" id="1939479at2759"/>
<dbReference type="Proteomes" id="UP000051530">
    <property type="component" value="Unassembled WGS sequence"/>
</dbReference>
<protein>
    <submittedName>
        <fullName evidence="5">Putative protease protein, Ulp1 family</fullName>
    </submittedName>
</protein>
<organism evidence="5 6">
    <name type="scientific">Pseudoloma neurophilia</name>
    <dbReference type="NCBI Taxonomy" id="146866"/>
    <lineage>
        <taxon>Eukaryota</taxon>
        <taxon>Fungi</taxon>
        <taxon>Fungi incertae sedis</taxon>
        <taxon>Microsporidia</taxon>
        <taxon>Pseudoloma</taxon>
    </lineage>
</organism>
<feature type="non-terminal residue" evidence="5">
    <location>
        <position position="192"/>
    </location>
</feature>
<dbReference type="PROSITE" id="PS50600">
    <property type="entry name" value="ULP_PROTEASE"/>
    <property type="match status" value="1"/>
</dbReference>
<keyword evidence="3" id="KW-0378">Hydrolase</keyword>
<dbReference type="Pfam" id="PF02902">
    <property type="entry name" value="Peptidase_C48"/>
    <property type="match status" value="1"/>
</dbReference>
<evidence type="ECO:0000256" key="2">
    <source>
        <dbReference type="ARBA" id="ARBA00022670"/>
    </source>
</evidence>
<proteinExistence type="inferred from homology"/>
<accession>A0A0R0LZJ8</accession>
<comment type="caution">
    <text evidence="5">The sequence shown here is derived from an EMBL/GenBank/DDBJ whole genome shotgun (WGS) entry which is preliminary data.</text>
</comment>
<comment type="similarity">
    <text evidence="1">Belongs to the peptidase C48 family.</text>
</comment>
<keyword evidence="6" id="KW-1185">Reference proteome</keyword>
<dbReference type="EMBL" id="LGUB01000672">
    <property type="protein sequence ID" value="KRH92798.1"/>
    <property type="molecule type" value="Genomic_DNA"/>
</dbReference>
<dbReference type="SUPFAM" id="SSF54001">
    <property type="entry name" value="Cysteine proteinases"/>
    <property type="match status" value="1"/>
</dbReference>
<evidence type="ECO:0000256" key="1">
    <source>
        <dbReference type="ARBA" id="ARBA00005234"/>
    </source>
</evidence>
<dbReference type="Gene3D" id="3.40.395.10">
    <property type="entry name" value="Adenoviral Proteinase, Chain A"/>
    <property type="match status" value="1"/>
</dbReference>
<reference evidence="5 6" key="1">
    <citation type="submission" date="2015-07" db="EMBL/GenBank/DDBJ databases">
        <title>The genome of Pseudoloma neurophilia, a relevant intracellular parasite of the zebrafish.</title>
        <authorList>
            <person name="Ndikumana S."/>
            <person name="Pelin A."/>
            <person name="Sanders J."/>
            <person name="Corradi N."/>
        </authorList>
    </citation>
    <scope>NUCLEOTIDE SEQUENCE [LARGE SCALE GENOMIC DNA]</scope>
    <source>
        <strain evidence="5 6">MK1</strain>
    </source>
</reference>
<evidence type="ECO:0000313" key="6">
    <source>
        <dbReference type="Proteomes" id="UP000051530"/>
    </source>
</evidence>
<evidence type="ECO:0000256" key="3">
    <source>
        <dbReference type="ARBA" id="ARBA00022801"/>
    </source>
</evidence>
<dbReference type="InterPro" id="IPR038765">
    <property type="entry name" value="Papain-like_cys_pep_sf"/>
</dbReference>
<feature type="domain" description="Ubiquitin-like protease family profile" evidence="4">
    <location>
        <begin position="48"/>
        <end position="192"/>
    </location>
</feature>
<dbReference type="GO" id="GO:0006508">
    <property type="term" value="P:proteolysis"/>
    <property type="evidence" value="ECO:0007669"/>
    <property type="project" value="UniProtKB-KW"/>
</dbReference>